<evidence type="ECO:0000256" key="7">
    <source>
        <dbReference type="ARBA" id="ARBA00022723"/>
    </source>
</evidence>
<evidence type="ECO:0000256" key="12">
    <source>
        <dbReference type="SAM" id="MobiDB-lite"/>
    </source>
</evidence>
<evidence type="ECO:0000259" key="13">
    <source>
        <dbReference type="PROSITE" id="PS51975"/>
    </source>
</evidence>
<accession>A0A813ILI9</accession>
<comment type="subcellular location">
    <subcellularLocation>
        <location evidence="4">Cytoplasm</location>
    </subcellularLocation>
</comment>
<evidence type="ECO:0000256" key="6">
    <source>
        <dbReference type="ARBA" id="ARBA00022722"/>
    </source>
</evidence>
<proteinExistence type="inferred from homology"/>
<dbReference type="PROSITE" id="PS51975">
    <property type="entry name" value="RNASE_H_2"/>
    <property type="match status" value="1"/>
</dbReference>
<reference evidence="14" key="1">
    <citation type="submission" date="2021-02" db="EMBL/GenBank/DDBJ databases">
        <authorList>
            <person name="Dougan E. K."/>
            <person name="Rhodes N."/>
            <person name="Thang M."/>
            <person name="Chan C."/>
        </authorList>
    </citation>
    <scope>NUCLEOTIDE SEQUENCE</scope>
</reference>
<evidence type="ECO:0000256" key="1">
    <source>
        <dbReference type="ARBA" id="ARBA00000077"/>
    </source>
</evidence>
<evidence type="ECO:0000256" key="9">
    <source>
        <dbReference type="ARBA" id="ARBA00022801"/>
    </source>
</evidence>
<dbReference type="GO" id="GO:0005737">
    <property type="term" value="C:cytoplasm"/>
    <property type="evidence" value="ECO:0007669"/>
    <property type="project" value="UniProtKB-SubCell"/>
</dbReference>
<evidence type="ECO:0000256" key="10">
    <source>
        <dbReference type="PROSITE-ProRule" id="PRU01319"/>
    </source>
</evidence>
<comment type="function">
    <text evidence="11">Endonuclease that specifically degrades the RNA of RNA-DNA hybrids.</text>
</comment>
<dbReference type="Proteomes" id="UP000626109">
    <property type="component" value="Unassembled WGS sequence"/>
</dbReference>
<evidence type="ECO:0000313" key="15">
    <source>
        <dbReference type="Proteomes" id="UP000626109"/>
    </source>
</evidence>
<evidence type="ECO:0000256" key="11">
    <source>
        <dbReference type="RuleBase" id="RU003515"/>
    </source>
</evidence>
<comment type="catalytic activity">
    <reaction evidence="1 11">
        <text>Endonucleolytic cleavage to 5'-phosphomonoester.</text>
        <dbReference type="EC" id="3.1.26.4"/>
    </reaction>
</comment>
<keyword evidence="8 11" id="KW-0255">Endonuclease</keyword>
<dbReference type="Pfam" id="PF01351">
    <property type="entry name" value="RNase_HII"/>
    <property type="match status" value="1"/>
</dbReference>
<organism evidence="14 15">
    <name type="scientific">Polarella glacialis</name>
    <name type="common">Dinoflagellate</name>
    <dbReference type="NCBI Taxonomy" id="89957"/>
    <lineage>
        <taxon>Eukaryota</taxon>
        <taxon>Sar</taxon>
        <taxon>Alveolata</taxon>
        <taxon>Dinophyceae</taxon>
        <taxon>Suessiales</taxon>
        <taxon>Suessiaceae</taxon>
        <taxon>Polarella</taxon>
    </lineage>
</organism>
<evidence type="ECO:0000256" key="3">
    <source>
        <dbReference type="ARBA" id="ARBA00001946"/>
    </source>
</evidence>
<evidence type="ECO:0000256" key="4">
    <source>
        <dbReference type="ARBA" id="ARBA00004496"/>
    </source>
</evidence>
<comment type="caution">
    <text evidence="14">The sequence shown here is derived from an EMBL/GenBank/DDBJ whole genome shotgun (WGS) entry which is preliminary data.</text>
</comment>
<feature type="region of interest" description="Disordered" evidence="12">
    <location>
        <begin position="393"/>
        <end position="421"/>
    </location>
</feature>
<evidence type="ECO:0000256" key="8">
    <source>
        <dbReference type="ARBA" id="ARBA00022759"/>
    </source>
</evidence>
<gene>
    <name evidence="14" type="ORF">PGLA2088_LOCUS9153</name>
</gene>
<keyword evidence="7" id="KW-0479">Metal-binding</keyword>
<evidence type="ECO:0000313" key="14">
    <source>
        <dbReference type="EMBL" id="CAE8651640.1"/>
    </source>
</evidence>
<dbReference type="PANTHER" id="PTHR10954">
    <property type="entry name" value="RIBONUCLEASE H2 SUBUNIT A"/>
    <property type="match status" value="1"/>
</dbReference>
<dbReference type="Gene3D" id="3.30.420.10">
    <property type="entry name" value="Ribonuclease H-like superfamily/Ribonuclease H"/>
    <property type="match status" value="1"/>
</dbReference>
<keyword evidence="6 11" id="KW-0540">Nuclease</keyword>
<dbReference type="SUPFAM" id="SSF53098">
    <property type="entry name" value="Ribonuclease H-like"/>
    <property type="match status" value="1"/>
</dbReference>
<feature type="region of interest" description="Disordered" evidence="12">
    <location>
        <begin position="360"/>
        <end position="380"/>
    </location>
</feature>
<dbReference type="AlphaFoldDB" id="A0A813ILI9"/>
<comment type="cofactor">
    <cofactor evidence="3">
        <name>Mg(2+)</name>
        <dbReference type="ChEBI" id="CHEBI:18420"/>
    </cofactor>
</comment>
<dbReference type="GO" id="GO:0004523">
    <property type="term" value="F:RNA-DNA hybrid ribonuclease activity"/>
    <property type="evidence" value="ECO:0007669"/>
    <property type="project" value="UniProtKB-EC"/>
</dbReference>
<dbReference type="GO" id="GO:0032299">
    <property type="term" value="C:ribonuclease H2 complex"/>
    <property type="evidence" value="ECO:0007669"/>
    <property type="project" value="TreeGrafter"/>
</dbReference>
<dbReference type="InterPro" id="IPR001352">
    <property type="entry name" value="RNase_HII/HIII"/>
</dbReference>
<dbReference type="EC" id="3.1.26.4" evidence="11"/>
<dbReference type="GO" id="GO:0043137">
    <property type="term" value="P:DNA replication, removal of RNA primer"/>
    <property type="evidence" value="ECO:0007669"/>
    <property type="project" value="TreeGrafter"/>
</dbReference>
<keyword evidence="9 11" id="KW-0378">Hydrolase</keyword>
<dbReference type="InterPro" id="IPR036397">
    <property type="entry name" value="RNaseH_sf"/>
</dbReference>
<name>A0A813ILI9_POLGL</name>
<dbReference type="PANTHER" id="PTHR10954:SF18">
    <property type="entry name" value="RIBONUCLEASE HII"/>
    <property type="match status" value="1"/>
</dbReference>
<dbReference type="GO" id="GO:0006298">
    <property type="term" value="P:mismatch repair"/>
    <property type="evidence" value="ECO:0007669"/>
    <property type="project" value="TreeGrafter"/>
</dbReference>
<evidence type="ECO:0000256" key="2">
    <source>
        <dbReference type="ARBA" id="ARBA00001936"/>
    </source>
</evidence>
<comment type="similarity">
    <text evidence="11">Belongs to the RNase HII family.</text>
</comment>
<keyword evidence="5" id="KW-0963">Cytoplasm</keyword>
<dbReference type="InterPro" id="IPR024567">
    <property type="entry name" value="RNase_HII/HIII_dom"/>
</dbReference>
<dbReference type="InterPro" id="IPR012337">
    <property type="entry name" value="RNaseH-like_sf"/>
</dbReference>
<dbReference type="GO" id="GO:0046872">
    <property type="term" value="F:metal ion binding"/>
    <property type="evidence" value="ECO:0007669"/>
    <property type="project" value="UniProtKB-KW"/>
</dbReference>
<comment type="cofactor">
    <cofactor evidence="2">
        <name>Mn(2+)</name>
        <dbReference type="ChEBI" id="CHEBI:29035"/>
    </cofactor>
</comment>
<feature type="domain" description="RNase H type-2" evidence="13">
    <location>
        <begin position="1"/>
        <end position="121"/>
    </location>
</feature>
<dbReference type="GO" id="GO:0003723">
    <property type="term" value="F:RNA binding"/>
    <property type="evidence" value="ECO:0007669"/>
    <property type="project" value="UniProtKB-UniRule"/>
</dbReference>
<sequence>MSTAVQRLMPRAPHCRKILIDGNSIPRQLRDLKSSHPDWDLEAVVKGDQKYFAIAAASIIAKVQRDRIMVQLHEVYPEYGFASHKGYGTKVHLEALKQYGATPVHRRSFSPVAGLSENFRFGVPVLVSEKSDPVTASANSVQQPRYGGAITGVQLTSARCRWSTGFQFLAWMNTLVLGRRAVASQDNSDQCRCTWNRSGASQRQWSKAGHHNPRSTFQEADSSSQIEQAVAEHIIPYAESSFPGIFGSSKRRVASVEWWAHLRPAGVASGHQMHFDLDEASLGSLPDGAAPSSPLVSCVLYLTGPTVDISGKADDAMASTLVTDQALGTSKGARKGWLCSPRLNRLLLFDGSLLHGVIPGLPKGQTPKRPRPSQTSSEVPVQERVTLMFGLWGDSPGPTCSTGLPDGVLGPNMPVPSHGPG</sequence>
<dbReference type="EMBL" id="CAJNNW010010021">
    <property type="protein sequence ID" value="CAE8651640.1"/>
    <property type="molecule type" value="Genomic_DNA"/>
</dbReference>
<comment type="caution">
    <text evidence="10">Lacks conserved residue(s) required for the propagation of feature annotation.</text>
</comment>
<protein>
    <recommendedName>
        <fullName evidence="11">Ribonuclease</fullName>
        <ecNumber evidence="11">3.1.26.4</ecNumber>
    </recommendedName>
</protein>
<evidence type="ECO:0000256" key="5">
    <source>
        <dbReference type="ARBA" id="ARBA00022490"/>
    </source>
</evidence>